<proteinExistence type="predicted"/>
<keyword evidence="3" id="KW-1185">Reference proteome</keyword>
<evidence type="ECO:0000313" key="3">
    <source>
        <dbReference type="Proteomes" id="UP001311915"/>
    </source>
</evidence>
<name>A0AAV9M6Z3_9SOLN</name>
<dbReference type="PANTHER" id="PTHR46033:SF16">
    <property type="entry name" value="AMINOTRANSFERASE-LIKE PLANT MOBILE DOMAIN-CONTAINING PROTEIN"/>
    <property type="match status" value="1"/>
</dbReference>
<dbReference type="GO" id="GO:0010073">
    <property type="term" value="P:meristem maintenance"/>
    <property type="evidence" value="ECO:0007669"/>
    <property type="project" value="InterPro"/>
</dbReference>
<accession>A0AAV9M6Z3</accession>
<protein>
    <recommendedName>
        <fullName evidence="1">Aminotransferase-like plant mobile domain-containing protein</fullName>
    </recommendedName>
</protein>
<dbReference type="AlphaFoldDB" id="A0AAV9M6Z3"/>
<reference evidence="2 3" key="1">
    <citation type="submission" date="2023-10" db="EMBL/GenBank/DDBJ databases">
        <title>Genome-Wide Identification Analysis in wild type Solanum Pinnatisectum Reveals Some Genes Defensing Phytophthora Infestans.</title>
        <authorList>
            <person name="Sun C."/>
        </authorList>
    </citation>
    <scope>NUCLEOTIDE SEQUENCE [LARGE SCALE GENOMIC DNA]</scope>
    <source>
        <strain evidence="2">LQN</strain>
        <tissue evidence="2">Leaf</tissue>
    </source>
</reference>
<sequence length="280" mass="33180">MVYSGRGKCQKRKRDSNVPLQVVDCTPLQLWAWWNDMGLLQQGIIFKYLGFLTRIMQVEPKRDVIEALLSFWDPTNNVFHFSNFEMTPTLEEIVGFTGFRVRLHHQRGISINKFFQHLNICKVREESLDKGWISLQYWYDRYGREDKFKKFRRTLNSKGSFETWKEDRCFAFMVAFLRTMISPRRGGKINIRLAGVVNVLIEKNNYTIVPMILADIYRALTVCQKGKRFFEGCNILLQLWIVEHFYRPPTVARFIQDWSDYITSHAKRVEKNRCPEGVNA</sequence>
<evidence type="ECO:0000259" key="1">
    <source>
        <dbReference type="Pfam" id="PF10536"/>
    </source>
</evidence>
<dbReference type="PANTHER" id="PTHR46033">
    <property type="entry name" value="PROTEIN MAIN-LIKE 2"/>
    <property type="match status" value="1"/>
</dbReference>
<dbReference type="Pfam" id="PF10536">
    <property type="entry name" value="PMD"/>
    <property type="match status" value="1"/>
</dbReference>
<dbReference type="Proteomes" id="UP001311915">
    <property type="component" value="Unassembled WGS sequence"/>
</dbReference>
<evidence type="ECO:0000313" key="2">
    <source>
        <dbReference type="EMBL" id="KAK4733627.1"/>
    </source>
</evidence>
<gene>
    <name evidence="2" type="ORF">R3W88_007888</name>
</gene>
<dbReference type="EMBL" id="JAWPEI010000002">
    <property type="protein sequence ID" value="KAK4733627.1"/>
    <property type="molecule type" value="Genomic_DNA"/>
</dbReference>
<dbReference type="InterPro" id="IPR044824">
    <property type="entry name" value="MAIN-like"/>
</dbReference>
<dbReference type="InterPro" id="IPR019557">
    <property type="entry name" value="AminoTfrase-like_pln_mobile"/>
</dbReference>
<comment type="caution">
    <text evidence="2">The sequence shown here is derived from an EMBL/GenBank/DDBJ whole genome shotgun (WGS) entry which is preliminary data.</text>
</comment>
<organism evidence="2 3">
    <name type="scientific">Solanum pinnatisectum</name>
    <name type="common">tansyleaf nightshade</name>
    <dbReference type="NCBI Taxonomy" id="50273"/>
    <lineage>
        <taxon>Eukaryota</taxon>
        <taxon>Viridiplantae</taxon>
        <taxon>Streptophyta</taxon>
        <taxon>Embryophyta</taxon>
        <taxon>Tracheophyta</taxon>
        <taxon>Spermatophyta</taxon>
        <taxon>Magnoliopsida</taxon>
        <taxon>eudicotyledons</taxon>
        <taxon>Gunneridae</taxon>
        <taxon>Pentapetalae</taxon>
        <taxon>asterids</taxon>
        <taxon>lamiids</taxon>
        <taxon>Solanales</taxon>
        <taxon>Solanaceae</taxon>
        <taxon>Solanoideae</taxon>
        <taxon>Solaneae</taxon>
        <taxon>Solanum</taxon>
    </lineage>
</organism>
<feature type="domain" description="Aminotransferase-like plant mobile" evidence="1">
    <location>
        <begin position="56"/>
        <end position="246"/>
    </location>
</feature>